<dbReference type="InterPro" id="IPR052983">
    <property type="entry name" value="MFS_Riboflavin_Transporter"/>
</dbReference>
<feature type="transmembrane region" description="Helical" evidence="7">
    <location>
        <begin position="375"/>
        <end position="398"/>
    </location>
</feature>
<feature type="transmembrane region" description="Helical" evidence="7">
    <location>
        <begin position="438"/>
        <end position="459"/>
    </location>
</feature>
<evidence type="ECO:0000313" key="8">
    <source>
        <dbReference type="EMBL" id="KAF0308274.1"/>
    </source>
</evidence>
<feature type="transmembrane region" description="Helical" evidence="7">
    <location>
        <begin position="167"/>
        <end position="188"/>
    </location>
</feature>
<comment type="caution">
    <text evidence="8">The sequence shown here is derived from an EMBL/GenBank/DDBJ whole genome shotgun (WGS) entry which is preliminary data.</text>
</comment>
<evidence type="ECO:0000256" key="7">
    <source>
        <dbReference type="SAM" id="Phobius"/>
    </source>
</evidence>
<evidence type="ECO:0000256" key="5">
    <source>
        <dbReference type="ARBA" id="ARBA00023136"/>
    </source>
</evidence>
<comment type="subcellular location">
    <subcellularLocation>
        <location evidence="1">Membrane</location>
        <topology evidence="1">Multi-pass membrane protein</topology>
    </subcellularLocation>
</comment>
<dbReference type="PANTHER" id="PTHR43385:SF1">
    <property type="entry name" value="RIBOFLAVIN TRANSPORTER RIBJ"/>
    <property type="match status" value="1"/>
</dbReference>
<dbReference type="OrthoDB" id="410267at2759"/>
<gene>
    <name evidence="8" type="primary">yhjX_1</name>
    <name evidence="8" type="ORF">FJT64_020483</name>
</gene>
<dbReference type="SUPFAM" id="SSF103473">
    <property type="entry name" value="MFS general substrate transporter"/>
    <property type="match status" value="1"/>
</dbReference>
<evidence type="ECO:0000313" key="9">
    <source>
        <dbReference type="Proteomes" id="UP000440578"/>
    </source>
</evidence>
<feature type="transmembrane region" description="Helical" evidence="7">
    <location>
        <begin position="120"/>
        <end position="147"/>
    </location>
</feature>
<feature type="transmembrane region" description="Helical" evidence="7">
    <location>
        <begin position="284"/>
        <end position="306"/>
    </location>
</feature>
<reference evidence="8 9" key="1">
    <citation type="submission" date="2019-07" db="EMBL/GenBank/DDBJ databases">
        <title>Draft genome assembly of a fouling barnacle, Amphibalanus amphitrite (Darwin, 1854): The first reference genome for Thecostraca.</title>
        <authorList>
            <person name="Kim W."/>
        </authorList>
    </citation>
    <scope>NUCLEOTIDE SEQUENCE [LARGE SCALE GENOMIC DNA]</scope>
    <source>
        <strain evidence="8">SNU_AA5</strain>
        <tissue evidence="8">Soma without cirri and trophi</tissue>
    </source>
</reference>
<feature type="transmembrane region" description="Helical" evidence="7">
    <location>
        <begin position="62"/>
        <end position="82"/>
    </location>
</feature>
<evidence type="ECO:0000256" key="4">
    <source>
        <dbReference type="ARBA" id="ARBA00022989"/>
    </source>
</evidence>
<dbReference type="Gene3D" id="1.20.1250.20">
    <property type="entry name" value="MFS general substrate transporter like domains"/>
    <property type="match status" value="2"/>
</dbReference>
<feature type="transmembrane region" description="Helical" evidence="7">
    <location>
        <begin position="94"/>
        <end position="114"/>
    </location>
</feature>
<dbReference type="EMBL" id="VIIS01000500">
    <property type="protein sequence ID" value="KAF0308274.1"/>
    <property type="molecule type" value="Genomic_DNA"/>
</dbReference>
<keyword evidence="3 7" id="KW-0812">Transmembrane</keyword>
<protein>
    <submittedName>
        <fullName evidence="8">Putative MFS-type transporter YhjX</fullName>
    </submittedName>
</protein>
<evidence type="ECO:0000256" key="6">
    <source>
        <dbReference type="SAM" id="MobiDB-lite"/>
    </source>
</evidence>
<feature type="region of interest" description="Disordered" evidence="6">
    <location>
        <begin position="243"/>
        <end position="265"/>
    </location>
</feature>
<dbReference type="PANTHER" id="PTHR43385">
    <property type="entry name" value="RIBOFLAVIN TRANSPORTER RIBJ"/>
    <property type="match status" value="1"/>
</dbReference>
<feature type="transmembrane region" description="Helical" evidence="7">
    <location>
        <begin position="349"/>
        <end position="369"/>
    </location>
</feature>
<keyword evidence="5 7" id="KW-0472">Membrane</keyword>
<feature type="transmembrane region" description="Helical" evidence="7">
    <location>
        <begin position="200"/>
        <end position="220"/>
    </location>
</feature>
<dbReference type="InterPro" id="IPR011701">
    <property type="entry name" value="MFS"/>
</dbReference>
<dbReference type="GO" id="GO:0016020">
    <property type="term" value="C:membrane"/>
    <property type="evidence" value="ECO:0007669"/>
    <property type="project" value="UniProtKB-SubCell"/>
</dbReference>
<feature type="transmembrane region" description="Helical" evidence="7">
    <location>
        <begin position="410"/>
        <end position="432"/>
    </location>
</feature>
<dbReference type="AlphaFoldDB" id="A0A6A4WWN5"/>
<name>A0A6A4WWN5_AMPAM</name>
<evidence type="ECO:0000256" key="1">
    <source>
        <dbReference type="ARBA" id="ARBA00004141"/>
    </source>
</evidence>
<keyword evidence="9" id="KW-1185">Reference proteome</keyword>
<feature type="transmembrane region" description="Helical" evidence="7">
    <location>
        <begin position="318"/>
        <end position="337"/>
    </location>
</feature>
<feature type="transmembrane region" description="Helical" evidence="7">
    <location>
        <begin position="21"/>
        <end position="42"/>
    </location>
</feature>
<proteinExistence type="predicted"/>
<accession>A0A6A4WWN5</accession>
<sequence>MDNMVTRWLEKLRENPPPWQGVVVCVCGFVLELTLGAIFTFGNLTTYMTSYMRDRLDPTINYAQLMWVSASLSFFEGLTLSLGSWLTNRIGARWTAFIGCSLVTSGVSLCYFAVQHSVWLVALLFGVINGLGVGIAYVVPLVCGMSVRSIFVSSVACRHGLCWSRPLHVGTVYARVVGVVCYVLVSYFKDQQLLSQVPYVFLLTGGVYVVLQALAIAGMIKKPVPLKESDDCQELGVELQATADGMKPEDPSSDPGAADQEPEEGSAADYSSSMTIMQAVKTPTFWQLFVTYLCNNLCIGFINPLWKTFGQQFIQDDRFLSAVGSAASVFNLLGRVIWGFVNDRTNYRVAMLGVAGLLLTMFATLYLTIHGGKAMFLIWVCLVYMSFPGTFSIMPAEVAHVFGLQHAGEIYGLIWLSGGLVAPIPVFLTDLLLQRFGYLALFLTSAVFPTLSVICTLTFRGESTRRQRLQPKAIKNGNSI</sequence>
<dbReference type="Proteomes" id="UP000440578">
    <property type="component" value="Unassembled WGS sequence"/>
</dbReference>
<organism evidence="8 9">
    <name type="scientific">Amphibalanus amphitrite</name>
    <name type="common">Striped barnacle</name>
    <name type="synonym">Balanus amphitrite</name>
    <dbReference type="NCBI Taxonomy" id="1232801"/>
    <lineage>
        <taxon>Eukaryota</taxon>
        <taxon>Metazoa</taxon>
        <taxon>Ecdysozoa</taxon>
        <taxon>Arthropoda</taxon>
        <taxon>Crustacea</taxon>
        <taxon>Multicrustacea</taxon>
        <taxon>Cirripedia</taxon>
        <taxon>Thoracica</taxon>
        <taxon>Thoracicalcarea</taxon>
        <taxon>Balanomorpha</taxon>
        <taxon>Balanoidea</taxon>
        <taxon>Balanidae</taxon>
        <taxon>Amphibalaninae</taxon>
        <taxon>Amphibalanus</taxon>
    </lineage>
</organism>
<keyword evidence="4 7" id="KW-1133">Transmembrane helix</keyword>
<evidence type="ECO:0000256" key="2">
    <source>
        <dbReference type="ARBA" id="ARBA00022448"/>
    </source>
</evidence>
<dbReference type="InterPro" id="IPR036259">
    <property type="entry name" value="MFS_trans_sf"/>
</dbReference>
<dbReference type="GO" id="GO:0022857">
    <property type="term" value="F:transmembrane transporter activity"/>
    <property type="evidence" value="ECO:0007669"/>
    <property type="project" value="InterPro"/>
</dbReference>
<keyword evidence="2" id="KW-0813">Transport</keyword>
<dbReference type="Pfam" id="PF07690">
    <property type="entry name" value="MFS_1"/>
    <property type="match status" value="1"/>
</dbReference>
<evidence type="ECO:0000256" key="3">
    <source>
        <dbReference type="ARBA" id="ARBA00022692"/>
    </source>
</evidence>